<dbReference type="InterPro" id="IPR043732">
    <property type="entry name" value="DUF5675"/>
</dbReference>
<sequence>MKKLKLITKGLPNGTYGELLMNGARLCFTVERAWNNNKASISCIPAGTYLLKRHQSPKYGLCFALECPTVGVTVYGPSQRTHCLVHVANFPSELKGCIAPGLYLHDSKWGVAQSQKAMDSLLNKLTDDVYELEIVRL</sequence>
<evidence type="ECO:0000313" key="3">
    <source>
        <dbReference type="Proteomes" id="UP000095131"/>
    </source>
</evidence>
<dbReference type="OrthoDB" id="8719825at2"/>
<comment type="caution">
    <text evidence="2">The sequence shown here is derived from an EMBL/GenBank/DDBJ whole genome shotgun (WGS) entry which is preliminary data.</text>
</comment>
<gene>
    <name evidence="2" type="ORF">VSF3289_04306</name>
</gene>
<dbReference type="Proteomes" id="UP000095131">
    <property type="component" value="Unassembled WGS sequence"/>
</dbReference>
<dbReference type="Pfam" id="PF18925">
    <property type="entry name" value="DUF5675"/>
    <property type="match status" value="1"/>
</dbReference>
<name>A0A1E3WH79_9VIBR</name>
<dbReference type="AlphaFoldDB" id="A0A1E3WH79"/>
<evidence type="ECO:0000259" key="1">
    <source>
        <dbReference type="Pfam" id="PF18925"/>
    </source>
</evidence>
<dbReference type="RefSeq" id="WP_069448126.1">
    <property type="nucleotide sequence ID" value="NZ_MDCJ01000007.1"/>
</dbReference>
<reference evidence="2 3" key="1">
    <citation type="submission" date="2016-08" db="EMBL/GenBank/DDBJ databases">
        <title>Genome sequencing of Vibrio scophthalmi strain FP3289, an isolated from Paralichthys olivaceus.</title>
        <authorList>
            <person name="Han H.-J."/>
        </authorList>
    </citation>
    <scope>NUCLEOTIDE SEQUENCE [LARGE SCALE GENOMIC DNA]</scope>
    <source>
        <strain evidence="2 3">FP3289</strain>
    </source>
</reference>
<feature type="domain" description="DUF5675" evidence="1">
    <location>
        <begin position="12"/>
        <end position="126"/>
    </location>
</feature>
<protein>
    <recommendedName>
        <fullName evidence="1">DUF5675 domain-containing protein</fullName>
    </recommendedName>
</protein>
<proteinExistence type="predicted"/>
<organism evidence="2 3">
    <name type="scientific">Vibrio scophthalmi</name>
    <dbReference type="NCBI Taxonomy" id="45658"/>
    <lineage>
        <taxon>Bacteria</taxon>
        <taxon>Pseudomonadati</taxon>
        <taxon>Pseudomonadota</taxon>
        <taxon>Gammaproteobacteria</taxon>
        <taxon>Vibrionales</taxon>
        <taxon>Vibrionaceae</taxon>
        <taxon>Vibrio</taxon>
    </lineage>
</organism>
<evidence type="ECO:0000313" key="2">
    <source>
        <dbReference type="EMBL" id="ODS05165.1"/>
    </source>
</evidence>
<dbReference type="EMBL" id="MDCJ01000007">
    <property type="protein sequence ID" value="ODS05165.1"/>
    <property type="molecule type" value="Genomic_DNA"/>
</dbReference>
<accession>A0A1E3WH79</accession>